<reference evidence="6 7" key="1">
    <citation type="submission" date="2018-09" db="EMBL/GenBank/DDBJ databases">
        <title>Streptomyces sp. nov. DS1-2, an endophytic actinomycete isolated from roots of Dendrobium scabrilingue.</title>
        <authorList>
            <person name="Kuncharoen N."/>
            <person name="Kudo T."/>
            <person name="Ohkuma M."/>
            <person name="Yuki M."/>
            <person name="Tanasupawat S."/>
        </authorList>
    </citation>
    <scope>NUCLEOTIDE SEQUENCE [LARGE SCALE GENOMIC DNA]</scope>
    <source>
        <strain evidence="4 7">AZ1-7</strain>
        <strain evidence="5 6">DS1-2</strain>
    </source>
</reference>
<dbReference type="AlphaFoldDB" id="A0A3A9WGB2"/>
<organism evidence="4 7">
    <name type="scientific">Streptomyces radicis</name>
    <dbReference type="NCBI Taxonomy" id="1750517"/>
    <lineage>
        <taxon>Bacteria</taxon>
        <taxon>Bacillati</taxon>
        <taxon>Actinomycetota</taxon>
        <taxon>Actinomycetes</taxon>
        <taxon>Kitasatosporales</taxon>
        <taxon>Streptomycetaceae</taxon>
        <taxon>Streptomyces</taxon>
    </lineage>
</organism>
<dbReference type="Gene3D" id="3.40.50.150">
    <property type="entry name" value="Vaccinia Virus protein VP39"/>
    <property type="match status" value="1"/>
</dbReference>
<dbReference type="InterPro" id="IPR029063">
    <property type="entry name" value="SAM-dependent_MTases_sf"/>
</dbReference>
<gene>
    <name evidence="5" type="ORF">D7318_06915</name>
    <name evidence="4" type="ORF">D7319_03565</name>
</gene>
<keyword evidence="2 4" id="KW-0808">Transferase</keyword>
<dbReference type="PANTHER" id="PTHR43464">
    <property type="entry name" value="METHYLTRANSFERASE"/>
    <property type="match status" value="1"/>
</dbReference>
<accession>A0A3A9WGB2</accession>
<dbReference type="RefSeq" id="WP_120695965.1">
    <property type="nucleotide sequence ID" value="NZ_RBDX01000002.1"/>
</dbReference>
<evidence type="ECO:0000313" key="5">
    <source>
        <dbReference type="EMBL" id="RKN25954.1"/>
    </source>
</evidence>
<keyword evidence="3" id="KW-0949">S-adenosyl-L-methionine</keyword>
<dbReference type="OrthoDB" id="9808140at2"/>
<name>A0A3A9WGB2_9ACTN</name>
<dbReference type="Proteomes" id="UP000268652">
    <property type="component" value="Unassembled WGS sequence"/>
</dbReference>
<dbReference type="EMBL" id="RBDY01000003">
    <property type="protein sequence ID" value="RKN25954.1"/>
    <property type="molecule type" value="Genomic_DNA"/>
</dbReference>
<comment type="caution">
    <text evidence="4">The sequence shown here is derived from an EMBL/GenBank/DDBJ whole genome shotgun (WGS) entry which is preliminary data.</text>
</comment>
<evidence type="ECO:0000256" key="1">
    <source>
        <dbReference type="ARBA" id="ARBA00022603"/>
    </source>
</evidence>
<evidence type="ECO:0000313" key="4">
    <source>
        <dbReference type="EMBL" id="RKN11995.1"/>
    </source>
</evidence>
<dbReference type="EMBL" id="RBDX01000002">
    <property type="protein sequence ID" value="RKN11995.1"/>
    <property type="molecule type" value="Genomic_DNA"/>
</dbReference>
<proteinExistence type="predicted"/>
<keyword evidence="1 4" id="KW-0489">Methyltransferase</keyword>
<dbReference type="Pfam" id="PF13489">
    <property type="entry name" value="Methyltransf_23"/>
    <property type="match status" value="1"/>
</dbReference>
<evidence type="ECO:0000313" key="6">
    <source>
        <dbReference type="Proteomes" id="UP000268652"/>
    </source>
</evidence>
<sequence>MTKSLDAPGYWETTGAAKTFTHPLDRDLLAAHVPRGARVLDFGCGYGRLTAELVALGHPDAHGVDTSAALVRRGRAEHPGLSLEHCPALPLPHADGAFGAALLFAVLTCVPDDAAQRAVVAELARLVRPGGVLYLSDVPLQNDPRNLDRYREQAERHGAWGVFEIPDGGVFRHHDPDHLRALVTDHGFAIEAERRDTVGTLDGHTVERLQLVARRAG</sequence>
<protein>
    <submittedName>
        <fullName evidence="4">Class I SAM-dependent methyltransferase</fullName>
    </submittedName>
</protein>
<keyword evidence="6" id="KW-1185">Reference proteome</keyword>
<dbReference type="GO" id="GO:0032259">
    <property type="term" value="P:methylation"/>
    <property type="evidence" value="ECO:0007669"/>
    <property type="project" value="UniProtKB-KW"/>
</dbReference>
<evidence type="ECO:0000256" key="3">
    <source>
        <dbReference type="ARBA" id="ARBA00022691"/>
    </source>
</evidence>
<evidence type="ECO:0000313" key="7">
    <source>
        <dbReference type="Proteomes" id="UP000275024"/>
    </source>
</evidence>
<dbReference type="Proteomes" id="UP000275024">
    <property type="component" value="Unassembled WGS sequence"/>
</dbReference>
<dbReference type="CDD" id="cd02440">
    <property type="entry name" value="AdoMet_MTases"/>
    <property type="match status" value="1"/>
</dbReference>
<dbReference type="PANTHER" id="PTHR43464:SF19">
    <property type="entry name" value="UBIQUINONE BIOSYNTHESIS O-METHYLTRANSFERASE, MITOCHONDRIAL"/>
    <property type="match status" value="1"/>
</dbReference>
<evidence type="ECO:0000256" key="2">
    <source>
        <dbReference type="ARBA" id="ARBA00022679"/>
    </source>
</evidence>
<dbReference type="GO" id="GO:0008168">
    <property type="term" value="F:methyltransferase activity"/>
    <property type="evidence" value="ECO:0007669"/>
    <property type="project" value="UniProtKB-KW"/>
</dbReference>
<dbReference type="SUPFAM" id="SSF53335">
    <property type="entry name" value="S-adenosyl-L-methionine-dependent methyltransferases"/>
    <property type="match status" value="1"/>
</dbReference>